<keyword evidence="4" id="KW-1185">Reference proteome</keyword>
<dbReference type="EMBL" id="FTOR01000002">
    <property type="protein sequence ID" value="SIS92045.1"/>
    <property type="molecule type" value="Genomic_DNA"/>
</dbReference>
<dbReference type="RefSeq" id="WP_076377597.1">
    <property type="nucleotide sequence ID" value="NZ_AP017422.1"/>
</dbReference>
<keyword evidence="1" id="KW-0175">Coiled coil</keyword>
<dbReference type="OrthoDB" id="651093at2"/>
<keyword evidence="2" id="KW-1133">Transmembrane helix</keyword>
<feature type="coiled-coil region" evidence="1">
    <location>
        <begin position="6"/>
        <end position="33"/>
    </location>
</feature>
<dbReference type="Pfam" id="PF23067">
    <property type="entry name" value="MG280"/>
    <property type="match status" value="1"/>
</dbReference>
<gene>
    <name evidence="3" type="ORF">SAMN05421788_10293</name>
</gene>
<evidence type="ECO:0000313" key="3">
    <source>
        <dbReference type="EMBL" id="SIS92045.1"/>
    </source>
</evidence>
<evidence type="ECO:0000256" key="1">
    <source>
        <dbReference type="SAM" id="Coils"/>
    </source>
</evidence>
<dbReference type="STRING" id="477680.SAMN05421788_10293"/>
<proteinExistence type="predicted"/>
<dbReference type="Proteomes" id="UP000186917">
    <property type="component" value="Unassembled WGS sequence"/>
</dbReference>
<feature type="coiled-coil region" evidence="1">
    <location>
        <begin position="77"/>
        <end position="164"/>
    </location>
</feature>
<dbReference type="KEGG" id="fln:FLA_3306"/>
<accession>A0A173MI34</accession>
<dbReference type="AlphaFoldDB" id="A0A173MI34"/>
<feature type="transmembrane region" description="Helical" evidence="2">
    <location>
        <begin position="35"/>
        <end position="57"/>
    </location>
</feature>
<organism evidence="3 4">
    <name type="scientific">Filimonas lacunae</name>
    <dbReference type="NCBI Taxonomy" id="477680"/>
    <lineage>
        <taxon>Bacteria</taxon>
        <taxon>Pseudomonadati</taxon>
        <taxon>Bacteroidota</taxon>
        <taxon>Chitinophagia</taxon>
        <taxon>Chitinophagales</taxon>
        <taxon>Chitinophagaceae</taxon>
        <taxon>Filimonas</taxon>
    </lineage>
</organism>
<keyword evidence="2" id="KW-0812">Transmembrane</keyword>
<keyword evidence="2" id="KW-0472">Membrane</keyword>
<protein>
    <submittedName>
        <fullName evidence="3">Uncharacterized protein</fullName>
    </submittedName>
</protein>
<sequence length="354" mass="39345">MVNLDFNYEEDDLELLQEKQEEEEHEEKKKKKRPAFLMIAAIILLLALLGLGGWVVYDKAQKQAKWVNMQMEFDSSKNSLKEEYNTVLQKMDSLSTTGMDLQTELQDKKKQFDNLNSELERVVREKDKDLNAARVKIQELRTQLQQLMEEVEALKRQHDELMARKAAGLLVSPGDTVLVNTRALQFEEVSGKAAVYTSESIRSLKVVQMELIGVAPGGQEKVGALSKFTSGIKVSFMLDKDDAQVNGNRELQLVLSCPGASASESNAAAATATAATAGKDTKPAANSGVNGVQKVYSVKKLVHYDKKKGVKVDNTWTPPTKLNSGDYKVEVFCQGSKLAEKTMYLKKGTKAFPF</sequence>
<evidence type="ECO:0000313" key="4">
    <source>
        <dbReference type="Proteomes" id="UP000186917"/>
    </source>
</evidence>
<evidence type="ECO:0000256" key="2">
    <source>
        <dbReference type="SAM" id="Phobius"/>
    </source>
</evidence>
<reference evidence="4" key="1">
    <citation type="submission" date="2017-01" db="EMBL/GenBank/DDBJ databases">
        <authorList>
            <person name="Varghese N."/>
            <person name="Submissions S."/>
        </authorList>
    </citation>
    <scope>NUCLEOTIDE SEQUENCE [LARGE SCALE GENOMIC DNA]</scope>
    <source>
        <strain evidence="4">DSM 21054</strain>
    </source>
</reference>
<name>A0A173MI34_9BACT</name>